<dbReference type="Pfam" id="PF14153">
    <property type="entry name" value="Spore_coat_CotO"/>
    <property type="match status" value="1"/>
</dbReference>
<dbReference type="EMBL" id="JBHSDV010000001">
    <property type="protein sequence ID" value="MFC4386878.1"/>
    <property type="molecule type" value="Genomic_DNA"/>
</dbReference>
<dbReference type="InterPro" id="IPR025439">
    <property type="entry name" value="Spore_coat_CotO"/>
</dbReference>
<sequence length="123" mass="14273">MDSVKENNPSPKLYIHQPKLQSPFVQMQGVFKTTTLNDETTEKVLDKEKKRFRDMTVKDKVEYFASIPVHLPRVRCEVVTERRKYVGFIHGYQNSMVMIKTASKIDEVAVPIDQINEINIVGF</sequence>
<dbReference type="RefSeq" id="WP_390195938.1">
    <property type="nucleotide sequence ID" value="NZ_JBHSDV010000001.1"/>
</dbReference>
<reference evidence="2" key="1">
    <citation type="journal article" date="2019" name="Int. J. Syst. Evol. Microbiol.">
        <title>The Global Catalogue of Microorganisms (GCM) 10K type strain sequencing project: providing services to taxonomists for standard genome sequencing and annotation.</title>
        <authorList>
            <consortium name="The Broad Institute Genomics Platform"/>
            <consortium name="The Broad Institute Genome Sequencing Center for Infectious Disease"/>
            <person name="Wu L."/>
            <person name="Ma J."/>
        </authorList>
    </citation>
    <scope>NUCLEOTIDE SEQUENCE [LARGE SCALE GENOMIC DNA]</scope>
    <source>
        <strain evidence="2">KACC 14058</strain>
    </source>
</reference>
<keyword evidence="1" id="KW-0946">Virion</keyword>
<keyword evidence="1" id="KW-0167">Capsid protein</keyword>
<evidence type="ECO:0000313" key="1">
    <source>
        <dbReference type="EMBL" id="MFC4386878.1"/>
    </source>
</evidence>
<accession>A0ABV8VVQ5</accession>
<name>A0ABV8VVQ5_9BACI</name>
<proteinExistence type="predicted"/>
<comment type="caution">
    <text evidence="1">The sequence shown here is derived from an EMBL/GenBank/DDBJ whole genome shotgun (WGS) entry which is preliminary data.</text>
</comment>
<protein>
    <submittedName>
        <fullName evidence="1">CotO family spore coat protein</fullName>
    </submittedName>
</protein>
<keyword evidence="2" id="KW-1185">Reference proteome</keyword>
<organism evidence="1 2">
    <name type="scientific">Gracilibacillus marinus</name>
    <dbReference type="NCBI Taxonomy" id="630535"/>
    <lineage>
        <taxon>Bacteria</taxon>
        <taxon>Bacillati</taxon>
        <taxon>Bacillota</taxon>
        <taxon>Bacilli</taxon>
        <taxon>Bacillales</taxon>
        <taxon>Bacillaceae</taxon>
        <taxon>Gracilibacillus</taxon>
    </lineage>
</organism>
<dbReference type="Proteomes" id="UP001595880">
    <property type="component" value="Unassembled WGS sequence"/>
</dbReference>
<gene>
    <name evidence="1" type="ORF">ACFOZ1_03545</name>
</gene>
<evidence type="ECO:0000313" key="2">
    <source>
        <dbReference type="Proteomes" id="UP001595880"/>
    </source>
</evidence>